<dbReference type="PANTHER" id="PTHR43782">
    <property type="entry name" value="ARGINASE"/>
    <property type="match status" value="1"/>
</dbReference>
<organism evidence="5 6">
    <name type="scientific">Ignatzschineria ureiclastica</name>
    <dbReference type="NCBI Taxonomy" id="472582"/>
    <lineage>
        <taxon>Bacteria</taxon>
        <taxon>Pseudomonadati</taxon>
        <taxon>Pseudomonadota</taxon>
        <taxon>Gammaproteobacteria</taxon>
        <taxon>Cardiobacteriales</taxon>
        <taxon>Ignatzschineriaceae</taxon>
        <taxon>Ignatzschineria</taxon>
    </lineage>
</organism>
<dbReference type="Proteomes" id="UP000245020">
    <property type="component" value="Unassembled WGS sequence"/>
</dbReference>
<evidence type="ECO:0000313" key="5">
    <source>
        <dbReference type="EMBL" id="PWD81371.1"/>
    </source>
</evidence>
<evidence type="ECO:0000313" key="6">
    <source>
        <dbReference type="Proteomes" id="UP000245020"/>
    </source>
</evidence>
<accession>A0A2U2AFD8</accession>
<comment type="similarity">
    <text evidence="4">Belongs to the arginase family.</text>
</comment>
<dbReference type="AlphaFoldDB" id="A0A2U2AFD8"/>
<sequence length="289" mass="32384">MNRSSKSLRLLFPQWQGGNNSLYPLGTELLQWLAPDEKGITERVNVTPIGQELDIQNGTRARNELVAQQEKALSILNKQNPDTIVTFGGDCLVSLVPFSWLNEKYGDKFGILWIDSHPDVQTSQSFENAHAYVLGNLVGNGDKDFTQFVVKPVSSKNVLIAGLHNPLPVEEEILKELAIPTVSPKQLKENQAVIQEWLIANKIEYLAIHIDLDVLDSREFRSILFAKPYRTADQFGGVAEGELMIRDVLDIVKEANQHSTVVGLTIAEHLPWDAQNLQKMLEELPLIGR</sequence>
<dbReference type="PROSITE" id="PS51409">
    <property type="entry name" value="ARGINASE_2"/>
    <property type="match status" value="1"/>
</dbReference>
<dbReference type="RefSeq" id="WP_109189262.1">
    <property type="nucleotide sequence ID" value="NZ_BMYA01000003.1"/>
</dbReference>
<evidence type="ECO:0000256" key="3">
    <source>
        <dbReference type="ARBA" id="ARBA00023211"/>
    </source>
</evidence>
<dbReference type="InterPro" id="IPR006035">
    <property type="entry name" value="Ureohydrolase"/>
</dbReference>
<gene>
    <name evidence="5" type="ORF">DC083_05645</name>
</gene>
<dbReference type="SUPFAM" id="SSF52768">
    <property type="entry name" value="Arginase/deacetylase"/>
    <property type="match status" value="1"/>
</dbReference>
<dbReference type="Pfam" id="PF00491">
    <property type="entry name" value="Arginase"/>
    <property type="match status" value="1"/>
</dbReference>
<dbReference type="GO" id="GO:0030145">
    <property type="term" value="F:manganese ion binding"/>
    <property type="evidence" value="ECO:0007669"/>
    <property type="project" value="TreeGrafter"/>
</dbReference>
<evidence type="ECO:0000256" key="2">
    <source>
        <dbReference type="ARBA" id="ARBA00022801"/>
    </source>
</evidence>
<keyword evidence="2" id="KW-0378">Hydrolase</keyword>
<keyword evidence="3" id="KW-0464">Manganese</keyword>
<name>A0A2U2AFD8_9GAMM</name>
<dbReference type="Gene3D" id="3.40.800.10">
    <property type="entry name" value="Ureohydrolase domain"/>
    <property type="match status" value="1"/>
</dbReference>
<dbReference type="OrthoDB" id="9789727at2"/>
<evidence type="ECO:0000256" key="4">
    <source>
        <dbReference type="PROSITE-ProRule" id="PRU00742"/>
    </source>
</evidence>
<dbReference type="GO" id="GO:0004053">
    <property type="term" value="F:arginase activity"/>
    <property type="evidence" value="ECO:0007669"/>
    <property type="project" value="TreeGrafter"/>
</dbReference>
<comment type="caution">
    <text evidence="5">The sequence shown here is derived from an EMBL/GenBank/DDBJ whole genome shotgun (WGS) entry which is preliminary data.</text>
</comment>
<evidence type="ECO:0000256" key="1">
    <source>
        <dbReference type="ARBA" id="ARBA00022723"/>
    </source>
</evidence>
<keyword evidence="6" id="KW-1185">Reference proteome</keyword>
<dbReference type="GO" id="GO:0005829">
    <property type="term" value="C:cytosol"/>
    <property type="evidence" value="ECO:0007669"/>
    <property type="project" value="TreeGrafter"/>
</dbReference>
<keyword evidence="1" id="KW-0479">Metal-binding</keyword>
<dbReference type="InterPro" id="IPR023696">
    <property type="entry name" value="Ureohydrolase_dom_sf"/>
</dbReference>
<protein>
    <submittedName>
        <fullName evidence="5">Arginase</fullName>
    </submittedName>
</protein>
<reference evidence="6" key="1">
    <citation type="submission" date="2018-05" db="EMBL/GenBank/DDBJ databases">
        <title>Ignatzschineria dubaiensis sp. nov., isolated from necrotic foot tissues of dromedaries (Camelus dromedarius) and associated maggots in Dubai, United Arab Emirates.</title>
        <authorList>
            <person name="Tsang C.C."/>
            <person name="Tang J.Y.M."/>
            <person name="Fong J.Y.H."/>
            <person name="Kinne J."/>
            <person name="Lee H.H."/>
            <person name="Joseph M."/>
            <person name="Jose S."/>
            <person name="Schuster R.K."/>
            <person name="Tang Y."/>
            <person name="Sivakumar S."/>
            <person name="Chen J.H.K."/>
            <person name="Teng J.L.L."/>
            <person name="Lau S.K.P."/>
            <person name="Wernery U."/>
            <person name="Woo P.C.Y."/>
        </authorList>
    </citation>
    <scope>NUCLEOTIDE SEQUENCE [LARGE SCALE GENOMIC DNA]</scope>
    <source>
        <strain evidence="6">KCTC 22644</strain>
    </source>
</reference>
<dbReference type="PANTHER" id="PTHR43782:SF3">
    <property type="entry name" value="ARGINASE"/>
    <property type="match status" value="1"/>
</dbReference>
<dbReference type="EMBL" id="QEWQ01000003">
    <property type="protein sequence ID" value="PWD81371.1"/>
    <property type="molecule type" value="Genomic_DNA"/>
</dbReference>
<dbReference type="CDD" id="cd09999">
    <property type="entry name" value="Arginase-like_1"/>
    <property type="match status" value="1"/>
</dbReference>
<proteinExistence type="inferred from homology"/>